<feature type="transmembrane region" description="Helical" evidence="3">
    <location>
        <begin position="660"/>
        <end position="682"/>
    </location>
</feature>
<dbReference type="PROSITE" id="PS50206">
    <property type="entry name" value="RHODANESE_3"/>
    <property type="match status" value="1"/>
</dbReference>
<dbReference type="EMBL" id="LT594635">
    <property type="protein sequence ID" value="SCP03168.1"/>
    <property type="molecule type" value="Genomic_DNA"/>
</dbReference>
<feature type="region of interest" description="Disordered" evidence="2">
    <location>
        <begin position="425"/>
        <end position="462"/>
    </location>
</feature>
<evidence type="ECO:0000313" key="5">
    <source>
        <dbReference type="EMBL" id="SBS93143.1"/>
    </source>
</evidence>
<dbReference type="Pfam" id="PF00581">
    <property type="entry name" value="Rhodanese"/>
    <property type="match status" value="1"/>
</dbReference>
<organism evidence="5 7">
    <name type="scientific">Plasmodium malariae</name>
    <dbReference type="NCBI Taxonomy" id="5858"/>
    <lineage>
        <taxon>Eukaryota</taxon>
        <taxon>Sar</taxon>
        <taxon>Alveolata</taxon>
        <taxon>Apicomplexa</taxon>
        <taxon>Aconoidasida</taxon>
        <taxon>Haemosporida</taxon>
        <taxon>Plasmodiidae</taxon>
        <taxon>Plasmodium</taxon>
        <taxon>Plasmodium (Plasmodium)</taxon>
    </lineage>
</organism>
<dbReference type="OMA" id="NGLMNDQ"/>
<reference evidence="7" key="1">
    <citation type="submission" date="2016-05" db="EMBL/GenBank/DDBJ databases">
        <authorList>
            <person name="Naeem Raeece"/>
        </authorList>
    </citation>
    <scope>NUCLEOTIDE SEQUENCE [LARGE SCALE GENOMIC DNA]</scope>
</reference>
<keyword evidence="6" id="KW-0808">Transferase</keyword>
<feature type="compositionally biased region" description="Low complexity" evidence="2">
    <location>
        <begin position="425"/>
        <end position="450"/>
    </location>
</feature>
<evidence type="ECO:0000313" key="7">
    <source>
        <dbReference type="Proteomes" id="UP000078597"/>
    </source>
</evidence>
<dbReference type="CDD" id="cd00158">
    <property type="entry name" value="RHOD"/>
    <property type="match status" value="1"/>
</dbReference>
<dbReference type="Gene3D" id="3.40.250.10">
    <property type="entry name" value="Rhodanese-like domain"/>
    <property type="match status" value="1"/>
</dbReference>
<dbReference type="AlphaFoldDB" id="A0A1A8WJN3"/>
<keyword evidence="1" id="KW-0378">Hydrolase</keyword>
<dbReference type="SUPFAM" id="SSF52821">
    <property type="entry name" value="Rhodanese/Cell cycle control phosphatase"/>
    <property type="match status" value="1"/>
</dbReference>
<name>A0A1A8WJN3_PLAMA</name>
<proteinExistence type="predicted"/>
<dbReference type="Proteomes" id="UP000219813">
    <property type="component" value="Chromosome 14"/>
</dbReference>
<gene>
    <name evidence="6" type="primary">MKP1</name>
    <name evidence="5" type="ORF">PMALA_038680</name>
    <name evidence="6" type="ORF">PMUG01_14022200</name>
</gene>
<evidence type="ECO:0000313" key="8">
    <source>
        <dbReference type="Proteomes" id="UP000219813"/>
    </source>
</evidence>
<dbReference type="EMBL" id="FLQW01002395">
    <property type="protein sequence ID" value="SBS93143.1"/>
    <property type="molecule type" value="Genomic_DNA"/>
</dbReference>
<dbReference type="KEGG" id="pmal:PMUG01_14022200"/>
<accession>A0A1A8WJN3</accession>
<dbReference type="GO" id="GO:0004707">
    <property type="term" value="F:MAP kinase activity"/>
    <property type="evidence" value="ECO:0007669"/>
    <property type="project" value="UniProtKB-EC"/>
</dbReference>
<reference evidence="5" key="2">
    <citation type="submission" date="2016-05" db="EMBL/GenBank/DDBJ databases">
        <authorList>
            <person name="Lavstsen T."/>
            <person name="Jespersen J.S."/>
        </authorList>
    </citation>
    <scope>NUCLEOTIDE SEQUENCE [LARGE SCALE GENOMIC DNA]</scope>
</reference>
<dbReference type="GeneID" id="39871533"/>
<evidence type="ECO:0000256" key="1">
    <source>
        <dbReference type="ARBA" id="ARBA00022912"/>
    </source>
</evidence>
<keyword evidence="3" id="KW-1133">Transmembrane helix</keyword>
<keyword evidence="3" id="KW-0812">Transmembrane</keyword>
<evidence type="ECO:0000256" key="3">
    <source>
        <dbReference type="SAM" id="Phobius"/>
    </source>
</evidence>
<protein>
    <submittedName>
        <fullName evidence="5 6">Mitogen-activated protein kinase phosphatase 1, putative</fullName>
        <ecNumber evidence="6">2.7.11.24</ecNumber>
    </submittedName>
</protein>
<dbReference type="PANTHER" id="PTHR10159:SF519">
    <property type="entry name" value="DUAL SPECIFICITY PROTEIN PHOSPHATASE MPK3"/>
    <property type="match status" value="1"/>
</dbReference>
<dbReference type="GO" id="GO:0005737">
    <property type="term" value="C:cytoplasm"/>
    <property type="evidence" value="ECO:0007669"/>
    <property type="project" value="TreeGrafter"/>
</dbReference>
<dbReference type="VEuPathDB" id="PlasmoDB:PmUG01_14022200"/>
<dbReference type="GO" id="GO:0004721">
    <property type="term" value="F:phosphoprotein phosphatase activity"/>
    <property type="evidence" value="ECO:0007669"/>
    <property type="project" value="UniProtKB-KW"/>
</dbReference>
<sequence length="752" mass="89145">MIYERTDFETTKSKSEKSATVNDNKDEKWADAKSYHKNASPFKLINSFYMYNYMQLLINEGKNKSLFIIDLRSEELFKEGHIMNSVNINNVSRIMEIENEIKSKENIKIIFYEDEEVEYLNNYNYLLSKHFLNTKANFYFLKGGYTKFEGEYFFLCIKSYNGNSNSNSRTRIGNIQQYACSKLVPYINYPIKICSNLYLGNIVHINNSFINRFLRIKHIYDFTSSGFDIKNDEVLNYFRYNILKRKMEKNTNSLRNESVNYYNFLDIRMVYDVVYSLAHITSVKEDKAILTKLQKEKKCSSIVGSGKGYTNNLRICMGKNEFLLKNNEGNHLKKNEEKENVLIICNQGIKDQTKEKINSISLIICMCYIMYTKKYNLNLTLAYMLKICNNLSLSSQTRSFLQNFYQSLTKSNFNLEFYCNSRSNMQSKSNKSNSNSPIRSNSSSSGNSKSSNRRSNKESSSQLQIIKSENFRKLIKMYEIGKCYIMLNHSEEYILYVNQELMLNDIHIMKEKVEDKDFNSYECVMQSILFHIYNINHNKINFEEINNFLEILVKIINENKLENYRKMPYFSLIIINLCKALSVDEKDDKHSNIKPFMEEYENIKYNIFSLICNNIVTCIDFIIKNSYTNNAINNVTEEYEVTLKEKEENLKKRNIDKNTYMIFLALKYLLTSFFYFYVYPAIEKMRFSYMDRIYHTLQKIDTFADYYYSIFKININLINNKNYKAQICSSDNLPVYFSDILRPFIIINNYLN</sequence>
<dbReference type="InterPro" id="IPR001763">
    <property type="entry name" value="Rhodanese-like_dom"/>
</dbReference>
<evidence type="ECO:0000313" key="6">
    <source>
        <dbReference type="EMBL" id="SCP03168.1"/>
    </source>
</evidence>
<evidence type="ECO:0000259" key="4">
    <source>
        <dbReference type="PROSITE" id="PS50206"/>
    </source>
</evidence>
<dbReference type="Gene3D" id="3.90.190.10">
    <property type="entry name" value="Protein tyrosine phosphatase superfamily"/>
    <property type="match status" value="1"/>
</dbReference>
<dbReference type="InterPro" id="IPR029021">
    <property type="entry name" value="Prot-tyrosine_phosphatase-like"/>
</dbReference>
<keyword evidence="8" id="KW-1185">Reference proteome</keyword>
<dbReference type="Proteomes" id="UP000078597">
    <property type="component" value="Unassembled WGS sequence"/>
</dbReference>
<dbReference type="GO" id="GO:0043409">
    <property type="term" value="P:negative regulation of MAPK cascade"/>
    <property type="evidence" value="ECO:0007669"/>
    <property type="project" value="TreeGrafter"/>
</dbReference>
<dbReference type="PANTHER" id="PTHR10159">
    <property type="entry name" value="DUAL SPECIFICITY PROTEIN PHOSPHATASE"/>
    <property type="match status" value="1"/>
</dbReference>
<keyword evidence="5" id="KW-0418">Kinase</keyword>
<dbReference type="EC" id="2.7.11.24" evidence="6"/>
<dbReference type="OrthoDB" id="26523at2759"/>
<keyword evidence="1" id="KW-0904">Protein phosphatase</keyword>
<dbReference type="RefSeq" id="XP_028864124.1">
    <property type="nucleotide sequence ID" value="XM_029007768.1"/>
</dbReference>
<reference evidence="6 8" key="3">
    <citation type="submission" date="2016-06" db="EMBL/GenBank/DDBJ databases">
        <authorList>
            <consortium name="Pathogen Informatics"/>
        </authorList>
    </citation>
    <scope>NUCLEOTIDE SEQUENCE [LARGE SCALE GENOMIC DNA]</scope>
</reference>
<evidence type="ECO:0000256" key="2">
    <source>
        <dbReference type="SAM" id="MobiDB-lite"/>
    </source>
</evidence>
<feature type="region of interest" description="Disordered" evidence="2">
    <location>
        <begin position="1"/>
        <end position="23"/>
    </location>
</feature>
<feature type="domain" description="Rhodanese" evidence="4">
    <location>
        <begin position="62"/>
        <end position="157"/>
    </location>
</feature>
<keyword evidence="3" id="KW-0472">Membrane</keyword>
<dbReference type="InterPro" id="IPR036873">
    <property type="entry name" value="Rhodanese-like_dom_sf"/>
</dbReference>